<name>A0A2L2TXE8_9HYPO</name>
<dbReference type="Proteomes" id="UP000245910">
    <property type="component" value="Chromosome III"/>
</dbReference>
<dbReference type="KEGG" id="fvn:FVRRES_10884"/>
<sequence>MASLASLPVEILHGICHRLALLSTESLRNLCLANKDLNRICSPCLVYRWSAGQDCVEPPLEQLLLHLFRHPELRKEVKSLGIGYTMPPGGTTYLFSSPSPVDLDRETLSELAEAAASDIKMKPEYLEELCSDIKLGCTDALNVLLLAWCTDVADLSIALPPLYAIESLDSHVLTFAREAILRLLPDETPADNLPFGEVRHFELQYYDHHHLYFKAVTPFFHLPKIKSVVAFGLCDYEIEWMMWCSYGGRYDLEIPDASSSLEELVLTNAMFAQDALYTLLRGVRNLRKLKLQTFVCSKDYPTDREEIADVLTICQDSLEELYLDTEPREHLLDPDSRRIDFGILANEMLEEKDVFKDFINLRRLSCPMTDFVSVNCDDGQNIVPGKLPKSIEFLKPRCYDMAENWVSNDSSVGPYIEAFIKILEEAGPGHRLCNLTVLDLSETFKDDLETVGINRMKYLADARGVRLLLKED</sequence>
<dbReference type="OrthoDB" id="5104176at2759"/>
<dbReference type="GeneID" id="37262522"/>
<reference evidence="2" key="1">
    <citation type="submission" date="2014-10" db="EMBL/GenBank/DDBJ databases">
        <authorList>
            <person name="King R."/>
        </authorList>
    </citation>
    <scope>NUCLEOTIDE SEQUENCE [LARGE SCALE GENOMIC DNA]</scope>
    <source>
        <strain evidence="2">A3/5</strain>
    </source>
</reference>
<evidence type="ECO:0008006" key="3">
    <source>
        <dbReference type="Google" id="ProtNLM"/>
    </source>
</evidence>
<dbReference type="RefSeq" id="XP_025594521.1">
    <property type="nucleotide sequence ID" value="XM_025725975.2"/>
</dbReference>
<proteinExistence type="predicted"/>
<evidence type="ECO:0000313" key="2">
    <source>
        <dbReference type="Proteomes" id="UP000245910"/>
    </source>
</evidence>
<keyword evidence="2" id="KW-1185">Reference proteome</keyword>
<dbReference type="STRING" id="56646.A0A2L2TXE8"/>
<evidence type="ECO:0000313" key="1">
    <source>
        <dbReference type="EMBL" id="CEI70807.1"/>
    </source>
</evidence>
<dbReference type="AlphaFoldDB" id="A0A2L2TXE8"/>
<organism evidence="1 2">
    <name type="scientific">Fusarium venenatum</name>
    <dbReference type="NCBI Taxonomy" id="56646"/>
    <lineage>
        <taxon>Eukaryota</taxon>
        <taxon>Fungi</taxon>
        <taxon>Dikarya</taxon>
        <taxon>Ascomycota</taxon>
        <taxon>Pezizomycotina</taxon>
        <taxon>Sordariomycetes</taxon>
        <taxon>Hypocreomycetidae</taxon>
        <taxon>Hypocreales</taxon>
        <taxon>Nectriaceae</taxon>
        <taxon>Fusarium</taxon>
    </lineage>
</organism>
<protein>
    <recommendedName>
        <fullName evidence="3">F-box domain-containing protein</fullName>
    </recommendedName>
</protein>
<accession>A0A2L2TXE8</accession>
<dbReference type="EMBL" id="LN649231">
    <property type="protein sequence ID" value="CEI70807.1"/>
    <property type="molecule type" value="Genomic_DNA"/>
</dbReference>